<dbReference type="EMBL" id="CXSU01000012">
    <property type="protein sequence ID" value="CTQ51272.1"/>
    <property type="molecule type" value="Genomic_DNA"/>
</dbReference>
<keyword evidence="3" id="KW-1185">Reference proteome</keyword>
<proteinExistence type="predicted"/>
<name>A0A0M6YLN1_9RHOB</name>
<accession>A0A0M6YLN1</accession>
<dbReference type="Pfam" id="PF00583">
    <property type="entry name" value="Acetyltransf_1"/>
    <property type="match status" value="1"/>
</dbReference>
<dbReference type="CDD" id="cd04301">
    <property type="entry name" value="NAT_SF"/>
    <property type="match status" value="1"/>
</dbReference>
<evidence type="ECO:0000313" key="3">
    <source>
        <dbReference type="Proteomes" id="UP000049222"/>
    </source>
</evidence>
<reference evidence="2 3" key="1">
    <citation type="submission" date="2015-07" db="EMBL/GenBank/DDBJ databases">
        <authorList>
            <person name="Noorani M."/>
        </authorList>
    </citation>
    <scope>NUCLEOTIDE SEQUENCE [LARGE SCALE GENOMIC DNA]</scope>
    <source>
        <strain evidence="2 3">CECT 7802</strain>
    </source>
</reference>
<evidence type="ECO:0000259" key="1">
    <source>
        <dbReference type="PROSITE" id="PS51186"/>
    </source>
</evidence>
<feature type="domain" description="N-acetyltransferase" evidence="1">
    <location>
        <begin position="6"/>
        <end position="144"/>
    </location>
</feature>
<sequence>MSGGAIVRRVMTPAELETVIDWAEAEGWNPGLDDVVPFRTADPDGFFVAVEEKVPVAAISVVNHSERFAFLGLYLCRPDRRGYGIAHDLWRYALRHAGDRIVGLDGVPAQLANYRASGFVEAGATVRYSGRPDGHLCTGAVPATAADLPVLTGREAHASGWSKSAYMMAWLAPSEHRTTWIGPDGGFVTVRRCRSGAKIGPLVASDADEARALLTHAAACAPGELTIDVPASAPALGAICRDLNLVPEFETVRMYRGDVTVSPRDFYAVASLELG</sequence>
<dbReference type="InterPro" id="IPR041496">
    <property type="entry name" value="YitH/HolE_GNAT"/>
</dbReference>
<dbReference type="InterPro" id="IPR052729">
    <property type="entry name" value="Acyl/Acetyltrans_Enzymes"/>
</dbReference>
<evidence type="ECO:0000313" key="2">
    <source>
        <dbReference type="EMBL" id="CTQ51272.1"/>
    </source>
</evidence>
<protein>
    <recommendedName>
        <fullName evidence="1">N-acetyltransferase domain-containing protein</fullName>
    </recommendedName>
</protein>
<organism evidence="2 3">
    <name type="scientific">Jannaschia donghaensis</name>
    <dbReference type="NCBI Taxonomy" id="420998"/>
    <lineage>
        <taxon>Bacteria</taxon>
        <taxon>Pseudomonadati</taxon>
        <taxon>Pseudomonadota</taxon>
        <taxon>Alphaproteobacteria</taxon>
        <taxon>Rhodobacterales</taxon>
        <taxon>Roseobacteraceae</taxon>
        <taxon>Jannaschia</taxon>
    </lineage>
</organism>
<dbReference type="InterPro" id="IPR000182">
    <property type="entry name" value="GNAT_dom"/>
</dbReference>
<dbReference type="GO" id="GO:0016747">
    <property type="term" value="F:acyltransferase activity, transferring groups other than amino-acyl groups"/>
    <property type="evidence" value="ECO:0007669"/>
    <property type="project" value="InterPro"/>
</dbReference>
<dbReference type="Proteomes" id="UP000049222">
    <property type="component" value="Unassembled WGS sequence"/>
</dbReference>
<dbReference type="PANTHER" id="PTHR47237:SF1">
    <property type="entry name" value="SLL0310 PROTEIN"/>
    <property type="match status" value="1"/>
</dbReference>
<dbReference type="InterPro" id="IPR016181">
    <property type="entry name" value="Acyl_CoA_acyltransferase"/>
</dbReference>
<dbReference type="PROSITE" id="PS51186">
    <property type="entry name" value="GNAT"/>
    <property type="match status" value="1"/>
</dbReference>
<dbReference type="SUPFAM" id="SSF55729">
    <property type="entry name" value="Acyl-CoA N-acyltransferases (Nat)"/>
    <property type="match status" value="1"/>
</dbReference>
<dbReference type="AlphaFoldDB" id="A0A0M6YLN1"/>
<dbReference type="Gene3D" id="3.40.630.30">
    <property type="match status" value="1"/>
</dbReference>
<dbReference type="Pfam" id="PF18014">
    <property type="entry name" value="Acetyltransf_18"/>
    <property type="match status" value="1"/>
</dbReference>
<dbReference type="RefSeq" id="WP_055086996.1">
    <property type="nucleotide sequence ID" value="NZ_CXSU01000012.1"/>
</dbReference>
<dbReference type="Gene3D" id="3.40.630.90">
    <property type="match status" value="1"/>
</dbReference>
<gene>
    <name evidence="2" type="ORF">JDO7802_03311</name>
</gene>
<dbReference type="PANTHER" id="PTHR47237">
    <property type="entry name" value="SLL0310 PROTEIN"/>
    <property type="match status" value="1"/>
</dbReference>
<dbReference type="STRING" id="420998.JDO7802_03311"/>